<evidence type="ECO:0000259" key="1">
    <source>
        <dbReference type="Pfam" id="PF04466"/>
    </source>
</evidence>
<gene>
    <name evidence="2" type="ORF">PM738_14150</name>
</gene>
<dbReference type="InterPro" id="IPR052380">
    <property type="entry name" value="Viral_DNA_packaging_terminase"/>
</dbReference>
<sequence length="452" mass="52964">MTSRSKKRQVKISNLIIPKFYETFNDTVTTHKIYSSGRAGTKSSYGGIHGIYKIISDDNCSVVVMRKFHNKLYKTVYKEFLRAIKRLGISKKKFKITKSPMQITYKKNGNTIYFTGNDSIDDTKGIIDEDKPIKLVILDELTEFFERGHGEDEIANIEATFVRGNDKEFCMEYYFNPPKNPNAPILEWVKKMELRDDCIHIHTDYRDVPEEWLGKKLIQSAMEMLKSDERMYKWIWLGISIGLDEIIYYMFDKESHILNRDLTDNEKNKIDRIDVAVDYGQLNATVFEFFGLDRTSEKVYGLEEFYHSGRESGKQMTPSDYAKAFKKMCEMINREYGQYPTNVFIDPSARGLAEEIKRICPFIKLKNAPNAVELGIGRVQKVMAFNKIIFSYKQEKLIDEIVNYSYDEKSIENGQEKPLKEKDHTMDAMRYYIMGLWKYIRRFLPPDIGNEK</sequence>
<comment type="caution">
    <text evidence="2">The sequence shown here is derived from an EMBL/GenBank/DDBJ whole genome shotgun (WGS) entry which is preliminary data.</text>
</comment>
<dbReference type="Gene3D" id="3.30.420.280">
    <property type="match status" value="1"/>
</dbReference>
<dbReference type="AlphaFoldDB" id="A0AB35IKG4"/>
<feature type="domain" description="Phage terminase large subunit N-terminal" evidence="1">
    <location>
        <begin position="30"/>
        <end position="238"/>
    </location>
</feature>
<dbReference type="RefSeq" id="WP_272019103.1">
    <property type="nucleotide sequence ID" value="NZ_JAQLKE010000027.1"/>
</dbReference>
<reference evidence="2" key="1">
    <citation type="submission" date="2023-01" db="EMBL/GenBank/DDBJ databases">
        <title>Human gut microbiome strain richness.</title>
        <authorList>
            <person name="Chen-Liaw A."/>
        </authorList>
    </citation>
    <scope>NUCLEOTIDE SEQUENCE</scope>
    <source>
        <strain evidence="2">1001217st2_G6_1001217B_191108</strain>
    </source>
</reference>
<dbReference type="InterPro" id="IPR035412">
    <property type="entry name" value="Terminase_L_N"/>
</dbReference>
<dbReference type="NCBIfam" id="TIGR01547">
    <property type="entry name" value="phage_term_2"/>
    <property type="match status" value="1"/>
</dbReference>
<evidence type="ECO:0000313" key="3">
    <source>
        <dbReference type="Proteomes" id="UP001211987"/>
    </source>
</evidence>
<dbReference type="Pfam" id="PF04466">
    <property type="entry name" value="Terminase_3"/>
    <property type="match status" value="1"/>
</dbReference>
<dbReference type="PANTHER" id="PTHR39184">
    <property type="match status" value="1"/>
</dbReference>
<evidence type="ECO:0000313" key="2">
    <source>
        <dbReference type="EMBL" id="MDB7084947.1"/>
    </source>
</evidence>
<dbReference type="Proteomes" id="UP001211987">
    <property type="component" value="Unassembled WGS sequence"/>
</dbReference>
<dbReference type="InterPro" id="IPR006437">
    <property type="entry name" value="Phage_terminase_lsu"/>
</dbReference>
<dbReference type="InterPro" id="IPR027417">
    <property type="entry name" value="P-loop_NTPase"/>
</dbReference>
<name>A0AB35IKG4_9FIRM</name>
<accession>A0AB35IKG4</accession>
<dbReference type="Gene3D" id="3.40.50.300">
    <property type="entry name" value="P-loop containing nucleotide triphosphate hydrolases"/>
    <property type="match status" value="1"/>
</dbReference>
<protein>
    <submittedName>
        <fullName evidence="2">PBSX family phage terminase large subunit</fullName>
    </submittedName>
</protein>
<dbReference type="PANTHER" id="PTHR39184:SF1">
    <property type="entry name" value="PBSX PHAGE TERMINASE LARGE SUBUNIT"/>
    <property type="match status" value="1"/>
</dbReference>
<proteinExistence type="predicted"/>
<organism evidence="2 3">
    <name type="scientific">Thomasclavelia ramosa</name>
    <dbReference type="NCBI Taxonomy" id="1547"/>
    <lineage>
        <taxon>Bacteria</taxon>
        <taxon>Bacillati</taxon>
        <taxon>Bacillota</taxon>
        <taxon>Erysipelotrichia</taxon>
        <taxon>Erysipelotrichales</taxon>
        <taxon>Coprobacillaceae</taxon>
        <taxon>Thomasclavelia</taxon>
    </lineage>
</organism>
<dbReference type="EMBL" id="JAQLKE010000027">
    <property type="protein sequence ID" value="MDB7084947.1"/>
    <property type="molecule type" value="Genomic_DNA"/>
</dbReference>